<accession>A0A1Y2MR74</accession>
<keyword evidence="1" id="KW-0812">Transmembrane</keyword>
<feature type="transmembrane region" description="Helical" evidence="1">
    <location>
        <begin position="718"/>
        <end position="745"/>
    </location>
</feature>
<evidence type="ECO:0000313" key="2">
    <source>
        <dbReference type="EMBL" id="OSY37710.1"/>
    </source>
</evidence>
<evidence type="ECO:0000313" key="3">
    <source>
        <dbReference type="Proteomes" id="UP000194360"/>
    </source>
</evidence>
<feature type="transmembrane region" description="Helical" evidence="1">
    <location>
        <begin position="154"/>
        <end position="178"/>
    </location>
</feature>
<feature type="transmembrane region" description="Helical" evidence="1">
    <location>
        <begin position="225"/>
        <end position="242"/>
    </location>
</feature>
<evidence type="ECO:0008006" key="4">
    <source>
        <dbReference type="Google" id="ProtNLM"/>
    </source>
</evidence>
<feature type="transmembrane region" description="Helical" evidence="1">
    <location>
        <begin position="688"/>
        <end position="706"/>
    </location>
</feature>
<gene>
    <name evidence="2" type="ORF">BG845_04531</name>
</gene>
<feature type="transmembrane region" description="Helical" evidence="1">
    <location>
        <begin position="645"/>
        <end position="663"/>
    </location>
</feature>
<name>A0A1Y2MR74_PSEAH</name>
<proteinExistence type="predicted"/>
<dbReference type="EMBL" id="MIGB01000028">
    <property type="protein sequence ID" value="OSY37710.1"/>
    <property type="molecule type" value="Genomic_DNA"/>
</dbReference>
<organism evidence="2 3">
    <name type="scientific">Pseudonocardia autotrophica</name>
    <name type="common">Amycolata autotrophica</name>
    <name type="synonym">Nocardia autotrophica</name>
    <dbReference type="NCBI Taxonomy" id="2074"/>
    <lineage>
        <taxon>Bacteria</taxon>
        <taxon>Bacillati</taxon>
        <taxon>Actinomycetota</taxon>
        <taxon>Actinomycetes</taxon>
        <taxon>Pseudonocardiales</taxon>
        <taxon>Pseudonocardiaceae</taxon>
        <taxon>Pseudonocardia</taxon>
    </lineage>
</organism>
<dbReference type="Proteomes" id="UP000194360">
    <property type="component" value="Unassembled WGS sequence"/>
</dbReference>
<dbReference type="STRING" id="2074.BG845_04531"/>
<feature type="transmembrane region" description="Helical" evidence="1">
    <location>
        <begin position="526"/>
        <end position="547"/>
    </location>
</feature>
<keyword evidence="3" id="KW-1185">Reference proteome</keyword>
<protein>
    <recommendedName>
        <fullName evidence="4">Peptide zinc metalloprotease protein</fullName>
    </recommendedName>
</protein>
<feature type="transmembrane region" description="Helical" evidence="1">
    <location>
        <begin position="448"/>
        <end position="467"/>
    </location>
</feature>
<dbReference type="AlphaFoldDB" id="A0A1Y2MR74"/>
<evidence type="ECO:0000256" key="1">
    <source>
        <dbReference type="SAM" id="Phobius"/>
    </source>
</evidence>
<feature type="transmembrane region" description="Helical" evidence="1">
    <location>
        <begin position="612"/>
        <end position="633"/>
    </location>
</feature>
<dbReference type="RefSeq" id="WP_158092255.1">
    <property type="nucleotide sequence ID" value="NZ_AP018920.1"/>
</dbReference>
<sequence length="760" mass="77600">MQTVVLDPSTQLVEAPFRPAAGIELVGPYQGSGYAAQRYVVVRGDGQVVQLSELLFRIASAVDGRSGTAELAERVAAESGEDLTAVDVDALVRERLVPAGLVETDGAGDGEEPERLEQRPDHLLMLRFRLPVVPPSVSWVIAGMFTWLHRPFVVVPVLIAVLALDLAVLFGGGIAGALGGAGDMVANPALVLVVLGLFLAAGAFHEAGHVSACRYGGARPGAMGLGVYLVWPAFYSTVTDSYRLSRAGRLRTDLGGVYFNAMVLGGLAATWLVTGTDWLLVVLAVLHLETARQFLPMIRLDGYYILSDIVGVPDLFSYLGPVLRSRLPGAKPDPKLTQLRPGVRRTVELWVALVVPFLVLFLGGFLLAAPVVVPEMLGGARGFLDDAAAGVRDGVAVEAVLGTVRAALLVLPIVGGALLLGLVLSLLGRPLLRRLVETHRTGDRALPTLVGTLLPVLLIGALTAAGAQQLPAVAGSSDPLGLGARQIAALVTLAGTSGPVTGVLLGAVTAVLLWPMGRRIGLPAPIVGLAVVLAGAVPPLVVLHAAADPAAPAAFWLLVAALLAGRGPAAARGAYLACGIAVLTTPVAAVALAAFVAHAIRTGQLGPRLRPAGRWTVGLVAATVAALGGGVLIGRAGVFPDVSPTQLVLIAAGALLVLLTVRFRRPLAPLGTGAAVLLTATLFPDTRTAAVLLLGPVMAMLAAGLADRVLDRERPVRAGALLGATVAVLLAASGPVVTAAASAAAPAPATGSVPVSGTLR</sequence>
<feature type="transmembrane region" description="Helical" evidence="1">
    <location>
        <begin position="185"/>
        <end position="205"/>
    </location>
</feature>
<comment type="caution">
    <text evidence="2">The sequence shown here is derived from an EMBL/GenBank/DDBJ whole genome shotgun (WGS) entry which is preliminary data.</text>
</comment>
<feature type="transmembrane region" description="Helical" evidence="1">
    <location>
        <begin position="349"/>
        <end position="373"/>
    </location>
</feature>
<keyword evidence="1" id="KW-0472">Membrane</keyword>
<feature type="transmembrane region" description="Helical" evidence="1">
    <location>
        <begin position="553"/>
        <end position="569"/>
    </location>
</feature>
<dbReference type="OrthoDB" id="4640801at2"/>
<feature type="transmembrane region" description="Helical" evidence="1">
    <location>
        <begin position="487"/>
        <end position="514"/>
    </location>
</feature>
<feature type="transmembrane region" description="Helical" evidence="1">
    <location>
        <begin position="278"/>
        <end position="295"/>
    </location>
</feature>
<reference evidence="2 3" key="1">
    <citation type="submission" date="2016-09" db="EMBL/GenBank/DDBJ databases">
        <title>Pseudonocardia autotrophica DSM535, a candidate organism with high potential of specific P450 cytochromes.</title>
        <authorList>
            <person name="Grumaz C."/>
            <person name="Vainshtein Y."/>
            <person name="Kirstahler P."/>
            <person name="Sohn K."/>
        </authorList>
    </citation>
    <scope>NUCLEOTIDE SEQUENCE [LARGE SCALE GENOMIC DNA]</scope>
    <source>
        <strain evidence="2 3">DSM 535</strain>
    </source>
</reference>
<feature type="transmembrane region" description="Helical" evidence="1">
    <location>
        <begin position="576"/>
        <end position="600"/>
    </location>
</feature>
<feature type="transmembrane region" description="Helical" evidence="1">
    <location>
        <begin position="406"/>
        <end position="427"/>
    </location>
</feature>
<keyword evidence="1" id="KW-1133">Transmembrane helix</keyword>